<dbReference type="InterPro" id="IPR014189">
    <property type="entry name" value="Quinone_OxRdtase_PIG3"/>
</dbReference>
<dbReference type="Pfam" id="PF00107">
    <property type="entry name" value="ADH_zinc_N"/>
    <property type="match status" value="1"/>
</dbReference>
<dbReference type="InterPro" id="IPR013149">
    <property type="entry name" value="ADH-like_C"/>
</dbReference>
<proteinExistence type="predicted"/>
<dbReference type="PANTHER" id="PTHR48106:SF8">
    <property type="entry name" value="OS02G0805600 PROTEIN"/>
    <property type="match status" value="1"/>
</dbReference>
<evidence type="ECO:0000259" key="3">
    <source>
        <dbReference type="SMART" id="SM00829"/>
    </source>
</evidence>
<dbReference type="NCBIfam" id="TIGR02824">
    <property type="entry name" value="quinone_pig3"/>
    <property type="match status" value="1"/>
</dbReference>
<dbReference type="Proteomes" id="UP000632498">
    <property type="component" value="Unassembled WGS sequence"/>
</dbReference>
<dbReference type="SUPFAM" id="SSF51735">
    <property type="entry name" value="NAD(P)-binding Rossmann-fold domains"/>
    <property type="match status" value="1"/>
</dbReference>
<dbReference type="InterPro" id="IPR020843">
    <property type="entry name" value="ER"/>
</dbReference>
<reference evidence="4" key="1">
    <citation type="journal article" date="2014" name="Int. J. Syst. Evol. Microbiol.">
        <title>Complete genome sequence of Corynebacterium casei LMG S-19264T (=DSM 44701T), isolated from a smear-ripened cheese.</title>
        <authorList>
            <consortium name="US DOE Joint Genome Institute (JGI-PGF)"/>
            <person name="Walter F."/>
            <person name="Albersmeier A."/>
            <person name="Kalinowski J."/>
            <person name="Ruckert C."/>
        </authorList>
    </citation>
    <scope>NUCLEOTIDE SEQUENCE</scope>
    <source>
        <strain evidence="4">CGMCC 1.15254</strain>
    </source>
</reference>
<dbReference type="Gene3D" id="3.40.50.720">
    <property type="entry name" value="NAD(P)-binding Rossmann-like Domain"/>
    <property type="match status" value="1"/>
</dbReference>
<dbReference type="GO" id="GO:0070402">
    <property type="term" value="F:NADPH binding"/>
    <property type="evidence" value="ECO:0007669"/>
    <property type="project" value="TreeGrafter"/>
</dbReference>
<reference evidence="4" key="2">
    <citation type="submission" date="2020-09" db="EMBL/GenBank/DDBJ databases">
        <authorList>
            <person name="Sun Q."/>
            <person name="Zhou Y."/>
        </authorList>
    </citation>
    <scope>NUCLEOTIDE SEQUENCE</scope>
    <source>
        <strain evidence="4">CGMCC 1.15254</strain>
    </source>
</reference>
<feature type="domain" description="Enoyl reductase (ER)" evidence="3">
    <location>
        <begin position="15"/>
        <end position="328"/>
    </location>
</feature>
<keyword evidence="5" id="KW-1185">Reference proteome</keyword>
<dbReference type="SMART" id="SM00829">
    <property type="entry name" value="PKS_ER"/>
    <property type="match status" value="1"/>
</dbReference>
<dbReference type="EMBL" id="BMHV01000038">
    <property type="protein sequence ID" value="GGF75479.1"/>
    <property type="molecule type" value="Genomic_DNA"/>
</dbReference>
<evidence type="ECO:0000256" key="2">
    <source>
        <dbReference type="ARBA" id="ARBA00023002"/>
    </source>
</evidence>
<dbReference type="RefSeq" id="WP_188667034.1">
    <property type="nucleotide sequence ID" value="NZ_BMHV01000038.1"/>
</dbReference>
<dbReference type="InterPro" id="IPR013154">
    <property type="entry name" value="ADH-like_N"/>
</dbReference>
<evidence type="ECO:0000313" key="4">
    <source>
        <dbReference type="EMBL" id="GGF75479.1"/>
    </source>
</evidence>
<sequence>MIEQTMKCVEIREPGGPDVLTMTERNVPVAQAGEILVKVAAAGVNRPDVIQRKGLYPPPPGASDLLGLEISGEVVALGEGVTNLSVGDTVCALTNGGGYAQYCVVPAEQCLPVPSGLTMEEAAAVPETFFTVWFNLYLQGGLKPGQTLLVQGGSSGIGTTAIQMATALGVTVFTTAGNDAKCQACRDLGASLAINYKDKDFVEVIKEVTNGKGVDMILDMVGGDYISRHIKCLAKKGRLINIAYLQGAKAEVNFMSVMMKQLTITGSTLRQQPLEIKKQIAQQLRETVWPLIESGKVKPVLFKSFAMSEAAAAHELMESSQHIGKIVLNVES</sequence>
<dbReference type="GO" id="GO:0016651">
    <property type="term" value="F:oxidoreductase activity, acting on NAD(P)H"/>
    <property type="evidence" value="ECO:0007669"/>
    <property type="project" value="TreeGrafter"/>
</dbReference>
<name>A0A917FGJ2_9PROT</name>
<protein>
    <submittedName>
        <fullName evidence="4">NAD(P)H quinone oxidoreductase</fullName>
    </submittedName>
</protein>
<evidence type="ECO:0000256" key="1">
    <source>
        <dbReference type="ARBA" id="ARBA00022857"/>
    </source>
</evidence>
<keyword evidence="1" id="KW-0521">NADP</keyword>
<dbReference type="Pfam" id="PF08240">
    <property type="entry name" value="ADH_N"/>
    <property type="match status" value="1"/>
</dbReference>
<dbReference type="InterPro" id="IPR011032">
    <property type="entry name" value="GroES-like_sf"/>
</dbReference>
<dbReference type="InterPro" id="IPR036291">
    <property type="entry name" value="NAD(P)-bd_dom_sf"/>
</dbReference>
<gene>
    <name evidence="4" type="ORF">GCM10011332_31820</name>
</gene>
<evidence type="ECO:0000313" key="5">
    <source>
        <dbReference type="Proteomes" id="UP000632498"/>
    </source>
</evidence>
<keyword evidence="2" id="KW-0560">Oxidoreductase</keyword>
<dbReference type="AlphaFoldDB" id="A0A917FGJ2"/>
<dbReference type="SUPFAM" id="SSF50129">
    <property type="entry name" value="GroES-like"/>
    <property type="match status" value="1"/>
</dbReference>
<dbReference type="Gene3D" id="3.90.180.10">
    <property type="entry name" value="Medium-chain alcohol dehydrogenases, catalytic domain"/>
    <property type="match status" value="1"/>
</dbReference>
<organism evidence="4 5">
    <name type="scientific">Terasakiella brassicae</name>
    <dbReference type="NCBI Taxonomy" id="1634917"/>
    <lineage>
        <taxon>Bacteria</taxon>
        <taxon>Pseudomonadati</taxon>
        <taxon>Pseudomonadota</taxon>
        <taxon>Alphaproteobacteria</taxon>
        <taxon>Rhodospirillales</taxon>
        <taxon>Terasakiellaceae</taxon>
        <taxon>Terasakiella</taxon>
    </lineage>
</organism>
<dbReference type="PANTHER" id="PTHR48106">
    <property type="entry name" value="QUINONE OXIDOREDUCTASE PIG3-RELATED"/>
    <property type="match status" value="1"/>
</dbReference>
<accession>A0A917FGJ2</accession>
<comment type="caution">
    <text evidence="4">The sequence shown here is derived from an EMBL/GenBank/DDBJ whole genome shotgun (WGS) entry which is preliminary data.</text>
</comment>
<dbReference type="CDD" id="cd05276">
    <property type="entry name" value="p53_inducible_oxidoreductase"/>
    <property type="match status" value="1"/>
</dbReference>